<sequence>MLRRYNRREALANGGGGYSQGTTSYGNYNNGYYNQSYQNYNGYERSGTSPPRNSSTIINYPATYPQLRTKDIVCGFCKHRFYIGKDLKAAYSPLLLPCGHATCSTCESSKPGRACPQCPDFPVDIEARKRLPCNLYVIGLVHAIVSTPMHIDDPDMNFHLPLNAIARQNFEQEQGMANAISCSIYQIAGHQNADSSDTTENRMRDEQETQSLETKSKNYFTSVQRDNDQ</sequence>
<evidence type="ECO:0000313" key="6">
    <source>
        <dbReference type="EMBL" id="OXU29193.1"/>
    </source>
</evidence>
<feature type="compositionally biased region" description="Polar residues" evidence="4">
    <location>
        <begin position="209"/>
        <end position="229"/>
    </location>
</feature>
<dbReference type="GO" id="GO:0008270">
    <property type="term" value="F:zinc ion binding"/>
    <property type="evidence" value="ECO:0007669"/>
    <property type="project" value="UniProtKB-KW"/>
</dbReference>
<evidence type="ECO:0000256" key="1">
    <source>
        <dbReference type="ARBA" id="ARBA00022771"/>
    </source>
</evidence>
<proteinExistence type="predicted"/>
<keyword evidence="1 3" id="KW-0479">Metal-binding</keyword>
<protein>
    <recommendedName>
        <fullName evidence="5">RING-type domain-containing protein</fullName>
    </recommendedName>
</protein>
<dbReference type="STRING" id="543379.A0A232FF60"/>
<feature type="domain" description="RING-type" evidence="5">
    <location>
        <begin position="74"/>
        <end position="118"/>
    </location>
</feature>
<dbReference type="EMBL" id="NNAY01000328">
    <property type="protein sequence ID" value="OXU29193.1"/>
    <property type="molecule type" value="Genomic_DNA"/>
</dbReference>
<reference evidence="6 7" key="1">
    <citation type="journal article" date="2017" name="Curr. Biol.">
        <title>The Evolution of Venom by Co-option of Single-Copy Genes.</title>
        <authorList>
            <person name="Martinson E.O."/>
            <person name="Mrinalini"/>
            <person name="Kelkar Y.D."/>
            <person name="Chang C.H."/>
            <person name="Werren J.H."/>
        </authorList>
    </citation>
    <scope>NUCLEOTIDE SEQUENCE [LARGE SCALE GENOMIC DNA]</scope>
    <source>
        <strain evidence="6 7">Alberta</strain>
        <tissue evidence="6">Whole body</tissue>
    </source>
</reference>
<feature type="region of interest" description="Disordered" evidence="4">
    <location>
        <begin position="193"/>
        <end position="229"/>
    </location>
</feature>
<accession>A0A232FF60</accession>
<dbReference type="InterPro" id="IPR013083">
    <property type="entry name" value="Znf_RING/FYVE/PHD"/>
</dbReference>
<keyword evidence="7" id="KW-1185">Reference proteome</keyword>
<evidence type="ECO:0000313" key="7">
    <source>
        <dbReference type="Proteomes" id="UP000215335"/>
    </source>
</evidence>
<dbReference type="AlphaFoldDB" id="A0A232FF60"/>
<keyword evidence="2" id="KW-0862">Zinc</keyword>
<dbReference type="InterPro" id="IPR001841">
    <property type="entry name" value="Znf_RING"/>
</dbReference>
<name>A0A232FF60_9HYME</name>
<dbReference type="SUPFAM" id="SSF57850">
    <property type="entry name" value="RING/U-box"/>
    <property type="match status" value="1"/>
</dbReference>
<comment type="caution">
    <text evidence="6">The sequence shown here is derived from an EMBL/GenBank/DDBJ whole genome shotgun (WGS) entry which is preliminary data.</text>
</comment>
<evidence type="ECO:0000256" key="3">
    <source>
        <dbReference type="PROSITE-ProRule" id="PRU00175"/>
    </source>
</evidence>
<dbReference type="PROSITE" id="PS50089">
    <property type="entry name" value="ZF_RING_2"/>
    <property type="match status" value="1"/>
</dbReference>
<keyword evidence="1 3" id="KW-0863">Zinc-finger</keyword>
<gene>
    <name evidence="6" type="ORF">TSAR_011290</name>
</gene>
<evidence type="ECO:0000256" key="2">
    <source>
        <dbReference type="ARBA" id="ARBA00022833"/>
    </source>
</evidence>
<organism evidence="6 7">
    <name type="scientific">Trichomalopsis sarcophagae</name>
    <dbReference type="NCBI Taxonomy" id="543379"/>
    <lineage>
        <taxon>Eukaryota</taxon>
        <taxon>Metazoa</taxon>
        <taxon>Ecdysozoa</taxon>
        <taxon>Arthropoda</taxon>
        <taxon>Hexapoda</taxon>
        <taxon>Insecta</taxon>
        <taxon>Pterygota</taxon>
        <taxon>Neoptera</taxon>
        <taxon>Endopterygota</taxon>
        <taxon>Hymenoptera</taxon>
        <taxon>Apocrita</taxon>
        <taxon>Proctotrupomorpha</taxon>
        <taxon>Chalcidoidea</taxon>
        <taxon>Pteromalidae</taxon>
        <taxon>Pteromalinae</taxon>
        <taxon>Trichomalopsis</taxon>
    </lineage>
</organism>
<evidence type="ECO:0000259" key="5">
    <source>
        <dbReference type="PROSITE" id="PS50089"/>
    </source>
</evidence>
<dbReference type="Proteomes" id="UP000215335">
    <property type="component" value="Unassembled WGS sequence"/>
</dbReference>
<dbReference type="Gene3D" id="3.30.40.10">
    <property type="entry name" value="Zinc/RING finger domain, C3HC4 (zinc finger)"/>
    <property type="match status" value="1"/>
</dbReference>
<evidence type="ECO:0000256" key="4">
    <source>
        <dbReference type="SAM" id="MobiDB-lite"/>
    </source>
</evidence>